<accession>A0A438KL25</accession>
<gene>
    <name evidence="1" type="ORF">CK203_001261</name>
</gene>
<reference evidence="1 2" key="1">
    <citation type="journal article" date="2018" name="PLoS Genet.">
        <title>Population sequencing reveals clonal diversity and ancestral inbreeding in the grapevine cultivar Chardonnay.</title>
        <authorList>
            <person name="Roach M.J."/>
            <person name="Johnson D.L."/>
            <person name="Bohlmann J."/>
            <person name="van Vuuren H.J."/>
            <person name="Jones S.J."/>
            <person name="Pretorius I.S."/>
            <person name="Schmidt S.A."/>
            <person name="Borneman A.R."/>
        </authorList>
    </citation>
    <scope>NUCLEOTIDE SEQUENCE [LARGE SCALE GENOMIC DNA]</scope>
    <source>
        <strain evidence="2">cv. Chardonnay</strain>
        <tissue evidence="1">Leaf</tissue>
    </source>
</reference>
<sequence length="110" mass="12307">MQQRLQLQTLKKASLTMMKYIPMKSIVDSLAAISKPVMEHDHVLELLGGLGPEYNSLVASRIQILMHNFLVEIIVVKRIPIPFVIQKDEATTSASHSDNSTESFGHTVHI</sequence>
<dbReference type="EMBL" id="QGNW01000004">
    <property type="protein sequence ID" value="RVX21898.1"/>
    <property type="molecule type" value="Genomic_DNA"/>
</dbReference>
<name>A0A438KL25_VITVI</name>
<dbReference type="AlphaFoldDB" id="A0A438KL25"/>
<organism evidence="1 2">
    <name type="scientific">Vitis vinifera</name>
    <name type="common">Grape</name>
    <dbReference type="NCBI Taxonomy" id="29760"/>
    <lineage>
        <taxon>Eukaryota</taxon>
        <taxon>Viridiplantae</taxon>
        <taxon>Streptophyta</taxon>
        <taxon>Embryophyta</taxon>
        <taxon>Tracheophyta</taxon>
        <taxon>Spermatophyta</taxon>
        <taxon>Magnoliopsida</taxon>
        <taxon>eudicotyledons</taxon>
        <taxon>Gunneridae</taxon>
        <taxon>Pentapetalae</taxon>
        <taxon>rosids</taxon>
        <taxon>Vitales</taxon>
        <taxon>Vitaceae</taxon>
        <taxon>Viteae</taxon>
        <taxon>Vitis</taxon>
    </lineage>
</organism>
<evidence type="ECO:0000313" key="2">
    <source>
        <dbReference type="Proteomes" id="UP000288805"/>
    </source>
</evidence>
<dbReference type="PANTHER" id="PTHR47481">
    <property type="match status" value="1"/>
</dbReference>
<evidence type="ECO:0000313" key="1">
    <source>
        <dbReference type="EMBL" id="RVX21898.1"/>
    </source>
</evidence>
<dbReference type="Proteomes" id="UP000288805">
    <property type="component" value="Unassembled WGS sequence"/>
</dbReference>
<protein>
    <submittedName>
        <fullName evidence="1">Uncharacterized protein</fullName>
    </submittedName>
</protein>
<comment type="caution">
    <text evidence="1">The sequence shown here is derived from an EMBL/GenBank/DDBJ whole genome shotgun (WGS) entry which is preliminary data.</text>
</comment>
<dbReference type="PANTHER" id="PTHR47481:SF22">
    <property type="entry name" value="RETROTRANSPOSON GAG DOMAIN-CONTAINING PROTEIN"/>
    <property type="match status" value="1"/>
</dbReference>
<proteinExistence type="predicted"/>